<feature type="compositionally biased region" description="Polar residues" evidence="1">
    <location>
        <begin position="331"/>
        <end position="347"/>
    </location>
</feature>
<evidence type="ECO:0000256" key="1">
    <source>
        <dbReference type="SAM" id="MobiDB-lite"/>
    </source>
</evidence>
<feature type="region of interest" description="Disordered" evidence="1">
    <location>
        <begin position="326"/>
        <end position="407"/>
    </location>
</feature>
<feature type="region of interest" description="Disordered" evidence="1">
    <location>
        <begin position="86"/>
        <end position="108"/>
    </location>
</feature>
<organism evidence="3 4">
    <name type="scientific">Chironomus riparius</name>
    <dbReference type="NCBI Taxonomy" id="315576"/>
    <lineage>
        <taxon>Eukaryota</taxon>
        <taxon>Metazoa</taxon>
        <taxon>Ecdysozoa</taxon>
        <taxon>Arthropoda</taxon>
        <taxon>Hexapoda</taxon>
        <taxon>Insecta</taxon>
        <taxon>Pterygota</taxon>
        <taxon>Neoptera</taxon>
        <taxon>Endopterygota</taxon>
        <taxon>Diptera</taxon>
        <taxon>Nematocera</taxon>
        <taxon>Chironomoidea</taxon>
        <taxon>Chironomidae</taxon>
        <taxon>Chironominae</taxon>
        <taxon>Chironomus</taxon>
    </lineage>
</organism>
<name>A0A9N9RJF9_9DIPT</name>
<dbReference type="Proteomes" id="UP001153620">
    <property type="component" value="Chromosome 1"/>
</dbReference>
<protein>
    <submittedName>
        <fullName evidence="3">Uncharacterized protein</fullName>
    </submittedName>
</protein>
<feature type="signal peptide" evidence="2">
    <location>
        <begin position="1"/>
        <end position="16"/>
    </location>
</feature>
<accession>A0A9N9RJF9</accession>
<feature type="region of interest" description="Disordered" evidence="1">
    <location>
        <begin position="439"/>
        <end position="486"/>
    </location>
</feature>
<feature type="compositionally biased region" description="Polar residues" evidence="1">
    <location>
        <begin position="609"/>
        <end position="625"/>
    </location>
</feature>
<feature type="compositionally biased region" description="Acidic residues" evidence="1">
    <location>
        <begin position="370"/>
        <end position="379"/>
    </location>
</feature>
<feature type="compositionally biased region" description="Acidic residues" evidence="1">
    <location>
        <begin position="178"/>
        <end position="187"/>
    </location>
</feature>
<feature type="region of interest" description="Disordered" evidence="1">
    <location>
        <begin position="601"/>
        <end position="628"/>
    </location>
</feature>
<feature type="compositionally biased region" description="Polar residues" evidence="1">
    <location>
        <begin position="445"/>
        <end position="486"/>
    </location>
</feature>
<feature type="compositionally biased region" description="Polar residues" evidence="1">
    <location>
        <begin position="382"/>
        <end position="407"/>
    </location>
</feature>
<feature type="region of interest" description="Disordered" evidence="1">
    <location>
        <begin position="137"/>
        <end position="266"/>
    </location>
</feature>
<keyword evidence="4" id="KW-1185">Reference proteome</keyword>
<keyword evidence="2" id="KW-0732">Signal</keyword>
<feature type="compositionally biased region" description="Polar residues" evidence="1">
    <location>
        <begin position="241"/>
        <end position="260"/>
    </location>
</feature>
<dbReference type="AlphaFoldDB" id="A0A9N9RJF9"/>
<sequence>MKILLTFLVTAALAHADVDNKYGTDFNNYFLSIHDRHYSQHQTSVNAARQGMQERLSKLDSQNVYQRQYGASDAYTAGCTTGCSTGSSSAYNSRSSSSLNSQRSSASGLENSDYVGVGIVSHGQVADENDLQQRVSARFSSASDHEADDLQQRVVPGDLSNVQSAAYRSKSRSSRREEEEEEEEEDLQTNVGAGYHDLSVNNDRYTESQRRLQQQQQQRESESRVTGGGRTSQVYYAPGGSASTSYRSSAQNSEAQYSETRTQKPVPVGQYVSMGVRPGTSTVLTIPVSAQDQSQQRVYASNRQGYQAVTESSRSRVQPGYQINYYPSYASDRTSTSSGSRVETATQRIVAYQPEKLTTAGYSRSRYNDEEIEEEDEEDTQQRVQQANINSRQSSTSGGSTNYQQSYTGRVVPIVPIHTVESTSSQRTNEDQRRYYQARPAYSQRVASSRNENEQASGSSSQYTSVNRPVVTSSRISGTDGSQYGSSGVTYYTAPVASQSRVQMQAQNQQAQSQYQAGTAAQTQYTAGSAAQNQFASGSSAQNQYAAGTGSRTSGYGYQAYPQSRFSGTQRGSASSVNQRYNAQAVNANSDDLVTYMSESEKLAREQQRQVAGSQTSSSQLTASEANRRTVNTANTLDTAAANFVGSTNLQSRLNDFDNVESLGGTGGFKRVKSWQKQSKWASGSEYDSEGKIKSHSMLSTAEAEKHNINGAETGYKAATTTLENDGKVSTYSIHTP</sequence>
<evidence type="ECO:0000313" key="4">
    <source>
        <dbReference type="Proteomes" id="UP001153620"/>
    </source>
</evidence>
<reference evidence="3" key="1">
    <citation type="submission" date="2022-01" db="EMBL/GenBank/DDBJ databases">
        <authorList>
            <person name="King R."/>
        </authorList>
    </citation>
    <scope>NUCLEOTIDE SEQUENCE</scope>
</reference>
<dbReference type="EMBL" id="OU895877">
    <property type="protein sequence ID" value="CAG9797965.1"/>
    <property type="molecule type" value="Genomic_DNA"/>
</dbReference>
<feature type="chain" id="PRO_5040242010" evidence="2">
    <location>
        <begin position="17"/>
        <end position="737"/>
    </location>
</feature>
<dbReference type="OrthoDB" id="7789854at2759"/>
<evidence type="ECO:0000313" key="3">
    <source>
        <dbReference type="EMBL" id="CAG9797965.1"/>
    </source>
</evidence>
<reference evidence="3" key="2">
    <citation type="submission" date="2022-10" db="EMBL/GenBank/DDBJ databases">
        <authorList>
            <consortium name="ENA_rothamsted_submissions"/>
            <consortium name="culmorum"/>
            <person name="King R."/>
        </authorList>
    </citation>
    <scope>NUCLEOTIDE SEQUENCE</scope>
</reference>
<proteinExistence type="predicted"/>
<gene>
    <name evidence="3" type="ORF">CHIRRI_LOCUS950</name>
</gene>
<evidence type="ECO:0000256" key="2">
    <source>
        <dbReference type="SAM" id="SignalP"/>
    </source>
</evidence>